<dbReference type="AlphaFoldDB" id="A0A9P6ZJ07"/>
<name>A0A9P6ZJ07_9AGAM</name>
<gene>
    <name evidence="1" type="ORF">EV702DRAFT_1254833</name>
</gene>
<evidence type="ECO:0000313" key="1">
    <source>
        <dbReference type="EMBL" id="KAG1767294.1"/>
    </source>
</evidence>
<comment type="caution">
    <text evidence="1">The sequence shown here is derived from an EMBL/GenBank/DDBJ whole genome shotgun (WGS) entry which is preliminary data.</text>
</comment>
<proteinExistence type="predicted"/>
<evidence type="ECO:0000313" key="2">
    <source>
        <dbReference type="Proteomes" id="UP000714275"/>
    </source>
</evidence>
<keyword evidence="2" id="KW-1185">Reference proteome</keyword>
<dbReference type="EMBL" id="JABBWD010000088">
    <property type="protein sequence ID" value="KAG1767294.1"/>
    <property type="molecule type" value="Genomic_DNA"/>
</dbReference>
<reference evidence="1" key="1">
    <citation type="journal article" date="2020" name="New Phytol.">
        <title>Comparative genomics reveals dynamic genome evolution in host specialist ectomycorrhizal fungi.</title>
        <authorList>
            <person name="Lofgren L.A."/>
            <person name="Nguyen N.H."/>
            <person name="Vilgalys R."/>
            <person name="Ruytinx J."/>
            <person name="Liao H.L."/>
            <person name="Branco S."/>
            <person name="Kuo A."/>
            <person name="LaButti K."/>
            <person name="Lipzen A."/>
            <person name="Andreopoulos W."/>
            <person name="Pangilinan J."/>
            <person name="Riley R."/>
            <person name="Hundley H."/>
            <person name="Na H."/>
            <person name="Barry K."/>
            <person name="Grigoriev I.V."/>
            <person name="Stajich J.E."/>
            <person name="Kennedy P.G."/>
        </authorList>
    </citation>
    <scope>NUCLEOTIDE SEQUENCE</scope>
    <source>
        <strain evidence="1">DOB743</strain>
    </source>
</reference>
<sequence length="365" mass="40395">MEFIFKTILESWDSSGVAQQVGPAWSFANDGDAMCRKGWLLYPPLILCCHARKLVYHDDPQDVPRAVELMGAVIKLASLLNIPDDVADFNAIKLLAEILCSLLNPLIDVNLLLTEQLYYDSETFAKNVVFCILKQQKLDPFERFFFLNVGDDALELEFAFLLMCRGHNNAMNYKQVLDRLGAASAWHQGRDEAIAILSRSQIPSSAYDFETLFPPGSGIDLLCIFGGSKYPAIHEEDDEDSSLLAPPPNVVTLQQDVVSSETADTIGNDDDEPPLTFEESLAESSLGLQPVSMIWVNVSLPPTEDHPVGKTPASALTTAQLKRQKIEALQFCVAFACAVKHYRDLRNEDGPDYNDYAGVLPASFT</sequence>
<accession>A0A9P6ZJ07</accession>
<dbReference type="OrthoDB" id="2691510at2759"/>
<protein>
    <submittedName>
        <fullName evidence="1">Uncharacterized protein</fullName>
    </submittedName>
</protein>
<dbReference type="Proteomes" id="UP000714275">
    <property type="component" value="Unassembled WGS sequence"/>
</dbReference>
<organism evidence="1 2">
    <name type="scientific">Suillus placidus</name>
    <dbReference type="NCBI Taxonomy" id="48579"/>
    <lineage>
        <taxon>Eukaryota</taxon>
        <taxon>Fungi</taxon>
        <taxon>Dikarya</taxon>
        <taxon>Basidiomycota</taxon>
        <taxon>Agaricomycotina</taxon>
        <taxon>Agaricomycetes</taxon>
        <taxon>Agaricomycetidae</taxon>
        <taxon>Boletales</taxon>
        <taxon>Suillineae</taxon>
        <taxon>Suillaceae</taxon>
        <taxon>Suillus</taxon>
    </lineage>
</organism>